<dbReference type="Proteomes" id="UP001190700">
    <property type="component" value="Unassembled WGS sequence"/>
</dbReference>
<gene>
    <name evidence="2" type="ORF">CYMTET_45543</name>
</gene>
<accession>A0AAE0BZU1</accession>
<proteinExistence type="predicted"/>
<evidence type="ECO:0000313" key="2">
    <source>
        <dbReference type="EMBL" id="KAK3244865.1"/>
    </source>
</evidence>
<protein>
    <submittedName>
        <fullName evidence="2">Uncharacterized protein</fullName>
    </submittedName>
</protein>
<name>A0AAE0BZU1_9CHLO</name>
<keyword evidence="3" id="KW-1185">Reference proteome</keyword>
<evidence type="ECO:0000256" key="1">
    <source>
        <dbReference type="SAM" id="MobiDB-lite"/>
    </source>
</evidence>
<comment type="caution">
    <text evidence="2">The sequence shown here is derived from an EMBL/GenBank/DDBJ whole genome shotgun (WGS) entry which is preliminary data.</text>
</comment>
<organism evidence="2 3">
    <name type="scientific">Cymbomonas tetramitiformis</name>
    <dbReference type="NCBI Taxonomy" id="36881"/>
    <lineage>
        <taxon>Eukaryota</taxon>
        <taxon>Viridiplantae</taxon>
        <taxon>Chlorophyta</taxon>
        <taxon>Pyramimonadophyceae</taxon>
        <taxon>Pyramimonadales</taxon>
        <taxon>Pyramimonadaceae</taxon>
        <taxon>Cymbomonas</taxon>
    </lineage>
</organism>
<feature type="region of interest" description="Disordered" evidence="1">
    <location>
        <begin position="1"/>
        <end position="43"/>
    </location>
</feature>
<evidence type="ECO:0000313" key="3">
    <source>
        <dbReference type="Proteomes" id="UP001190700"/>
    </source>
</evidence>
<reference evidence="2 3" key="1">
    <citation type="journal article" date="2015" name="Genome Biol. Evol.">
        <title>Comparative Genomics of a Bacterivorous Green Alga Reveals Evolutionary Causalities and Consequences of Phago-Mixotrophic Mode of Nutrition.</title>
        <authorList>
            <person name="Burns J.A."/>
            <person name="Paasch A."/>
            <person name="Narechania A."/>
            <person name="Kim E."/>
        </authorList>
    </citation>
    <scope>NUCLEOTIDE SEQUENCE [LARGE SCALE GENOMIC DNA]</scope>
    <source>
        <strain evidence="2 3">PLY_AMNH</strain>
    </source>
</reference>
<sequence length="78" mass="8693">MALPTASEDIYSNDTEVFQSGVHDQEAASRRSPQVRALTEHRHPWREDTQAAGEERQHCRLFGRAPGQLRPGAPVTGQ</sequence>
<dbReference type="AlphaFoldDB" id="A0AAE0BZU1"/>
<dbReference type="EMBL" id="LGRX02031300">
    <property type="protein sequence ID" value="KAK3244865.1"/>
    <property type="molecule type" value="Genomic_DNA"/>
</dbReference>